<feature type="compositionally biased region" description="Low complexity" evidence="1">
    <location>
        <begin position="37"/>
        <end position="47"/>
    </location>
</feature>
<keyword evidence="2" id="KW-0472">Membrane</keyword>
<reference evidence="3 4" key="1">
    <citation type="submission" date="2020-10" db="EMBL/GenBank/DDBJ databases">
        <title>Sequencing the genomes of 1000 actinobacteria strains.</title>
        <authorList>
            <person name="Klenk H.-P."/>
        </authorList>
    </citation>
    <scope>NUCLEOTIDE SEQUENCE [LARGE SCALE GENOMIC DNA]</scope>
    <source>
        <strain evidence="3 4">DSM 15666</strain>
    </source>
</reference>
<feature type="transmembrane region" description="Helical" evidence="2">
    <location>
        <begin position="225"/>
        <end position="245"/>
    </location>
</feature>
<feature type="transmembrane region" description="Helical" evidence="2">
    <location>
        <begin position="119"/>
        <end position="141"/>
    </location>
</feature>
<accession>A0ABR9JC92</accession>
<sequence length="267" mass="27339">MAHPDDRHGNDETAQDTRLDRDHEVRSADRQTPPPAGTASASRTPARTTERDRSERLETREDHPTQDSFVGVDRGPRTPNASWGAIFAGTVTFLAVLLVFGVISAALGLSEVDGAAVGIWSVVAILLSLAAGGFVAGALAVRAGLLHGLVTWATSLVGVTLLIGWLGAGVLGAAGGALGQAAEAADVDPAVLQEEAGEVEDDAADVADEAQETAEDVQDDAAAGAWWTAAGLIIGAAVAAFAGVAGARTAHTRETEVHADTARRTTR</sequence>
<dbReference type="RefSeq" id="WP_192594691.1">
    <property type="nucleotide sequence ID" value="NZ_BAAALJ010000027.1"/>
</dbReference>
<evidence type="ECO:0000313" key="4">
    <source>
        <dbReference type="Proteomes" id="UP000643525"/>
    </source>
</evidence>
<feature type="compositionally biased region" description="Basic and acidic residues" evidence="1">
    <location>
        <begin position="1"/>
        <end position="29"/>
    </location>
</feature>
<feature type="transmembrane region" description="Helical" evidence="2">
    <location>
        <begin position="148"/>
        <end position="168"/>
    </location>
</feature>
<gene>
    <name evidence="3" type="ORF">H4W27_000668</name>
</gene>
<feature type="compositionally biased region" description="Basic and acidic residues" evidence="1">
    <location>
        <begin position="48"/>
        <end position="65"/>
    </location>
</feature>
<evidence type="ECO:0000313" key="3">
    <source>
        <dbReference type="EMBL" id="MBE1523550.1"/>
    </source>
</evidence>
<organism evidence="3 4">
    <name type="scientific">Nesterenkonia lutea</name>
    <dbReference type="NCBI Taxonomy" id="272919"/>
    <lineage>
        <taxon>Bacteria</taxon>
        <taxon>Bacillati</taxon>
        <taxon>Actinomycetota</taxon>
        <taxon>Actinomycetes</taxon>
        <taxon>Micrococcales</taxon>
        <taxon>Micrococcaceae</taxon>
        <taxon>Nesterenkonia</taxon>
    </lineage>
</organism>
<name>A0ABR9JC92_9MICC</name>
<dbReference type="Proteomes" id="UP000643525">
    <property type="component" value="Unassembled WGS sequence"/>
</dbReference>
<keyword evidence="4" id="KW-1185">Reference proteome</keyword>
<comment type="caution">
    <text evidence="3">The sequence shown here is derived from an EMBL/GenBank/DDBJ whole genome shotgun (WGS) entry which is preliminary data.</text>
</comment>
<keyword evidence="2" id="KW-0812">Transmembrane</keyword>
<keyword evidence="2" id="KW-1133">Transmembrane helix</keyword>
<proteinExistence type="predicted"/>
<feature type="transmembrane region" description="Helical" evidence="2">
    <location>
        <begin position="83"/>
        <end position="107"/>
    </location>
</feature>
<protein>
    <submittedName>
        <fullName evidence="3">Uncharacterized protein</fullName>
    </submittedName>
</protein>
<feature type="region of interest" description="Disordered" evidence="1">
    <location>
        <begin position="1"/>
        <end position="75"/>
    </location>
</feature>
<dbReference type="EMBL" id="JADBED010000001">
    <property type="protein sequence ID" value="MBE1523550.1"/>
    <property type="molecule type" value="Genomic_DNA"/>
</dbReference>
<evidence type="ECO:0000256" key="2">
    <source>
        <dbReference type="SAM" id="Phobius"/>
    </source>
</evidence>
<evidence type="ECO:0000256" key="1">
    <source>
        <dbReference type="SAM" id="MobiDB-lite"/>
    </source>
</evidence>